<organism evidence="2 3">
    <name type="scientific">Thlaspi arvense</name>
    <name type="common">Field penny-cress</name>
    <dbReference type="NCBI Taxonomy" id="13288"/>
    <lineage>
        <taxon>Eukaryota</taxon>
        <taxon>Viridiplantae</taxon>
        <taxon>Streptophyta</taxon>
        <taxon>Embryophyta</taxon>
        <taxon>Tracheophyta</taxon>
        <taxon>Spermatophyta</taxon>
        <taxon>Magnoliopsida</taxon>
        <taxon>eudicotyledons</taxon>
        <taxon>Gunneridae</taxon>
        <taxon>Pentapetalae</taxon>
        <taxon>rosids</taxon>
        <taxon>malvids</taxon>
        <taxon>Brassicales</taxon>
        <taxon>Brassicaceae</taxon>
        <taxon>Thlaspideae</taxon>
        <taxon>Thlaspi</taxon>
    </lineage>
</organism>
<sequence>MQAMNDLQGTKKISSCVGIDNDSKLKRHNLEAEKRLKRMEQDYLHANQKFTETRSQWESLYDEKIRAINLCNSASNFINSCNQLVEKLQSTLDKIPTTEKATDHSLQDSLFNSGKTLARENMMILQQKAQCQKLEHEAIREFREINRELKPSRFIVYSHVLLNFLSYQLHYNRRSDSRKAVNDLLKEVRDKNKCIDKALSNCTLVCKPTSHDTLTTSVKQKAQCQKLEHEAIREFREINRELHYIQRKMPRSDSRKAVNDLLKEVKEKNKCRDKALSICTLVCTPTSHDTLRTSVELEIKVLKKLIRELQKDWEEKLQIKQYATNIHKTFRQKARHLQKKKEHLSGQWDEERKNMLRVMMEHDRIGTYPEATYIMYVKMSNDN</sequence>
<keyword evidence="3" id="KW-1185">Reference proteome</keyword>
<feature type="coiled-coil region" evidence="1">
    <location>
        <begin position="22"/>
        <end position="49"/>
    </location>
</feature>
<name>A0AAU9S7B7_THLAR</name>
<gene>
    <name evidence="2" type="ORF">TAV2_LOCUS14930</name>
</gene>
<dbReference type="AlphaFoldDB" id="A0AAU9S7B7"/>
<accession>A0AAU9S7B7</accession>
<proteinExistence type="predicted"/>
<evidence type="ECO:0000313" key="3">
    <source>
        <dbReference type="Proteomes" id="UP000836841"/>
    </source>
</evidence>
<keyword evidence="1" id="KW-0175">Coiled coil</keyword>
<dbReference type="EMBL" id="OU466860">
    <property type="protein sequence ID" value="CAH2058783.1"/>
    <property type="molecule type" value="Genomic_DNA"/>
</dbReference>
<dbReference type="Proteomes" id="UP000836841">
    <property type="component" value="Chromosome 4"/>
</dbReference>
<protein>
    <submittedName>
        <fullName evidence="2">Uncharacterized protein</fullName>
    </submittedName>
</protein>
<evidence type="ECO:0000256" key="1">
    <source>
        <dbReference type="SAM" id="Coils"/>
    </source>
</evidence>
<reference evidence="2 3" key="1">
    <citation type="submission" date="2022-03" db="EMBL/GenBank/DDBJ databases">
        <authorList>
            <person name="Nunn A."/>
            <person name="Chopra R."/>
            <person name="Nunn A."/>
            <person name="Contreras Garrido A."/>
        </authorList>
    </citation>
    <scope>NUCLEOTIDE SEQUENCE [LARGE SCALE GENOMIC DNA]</scope>
</reference>
<evidence type="ECO:0000313" key="2">
    <source>
        <dbReference type="EMBL" id="CAH2058783.1"/>
    </source>
</evidence>